<gene>
    <name evidence="4" type="primary">sdhB</name>
    <name evidence="4" type="ORF">MB2181_04010</name>
</gene>
<proteinExistence type="inferred from homology"/>
<reference evidence="4 5" key="1">
    <citation type="submission" date="2006-11" db="EMBL/GenBank/DDBJ databases">
        <authorList>
            <person name="Giovannoni S."/>
            <person name="Vergin K."/>
            <person name="Ferriera S."/>
            <person name="Johnson J."/>
            <person name="Kravitz S."/>
            <person name="Beeson K."/>
            <person name="Sutton G."/>
            <person name="Rogers Y.-H."/>
            <person name="Friedman R."/>
            <person name="Frazier M."/>
            <person name="Venter J.C."/>
        </authorList>
    </citation>
    <scope>NUCLEOTIDE SEQUENCE [LARGE SCALE GENOMIC DNA]</scope>
    <source>
        <strain evidence="4 5">HTCC2181</strain>
    </source>
</reference>
<organism evidence="4 5">
    <name type="scientific">Methylophilales bacterium HTCC2181</name>
    <dbReference type="NCBI Taxonomy" id="383631"/>
    <lineage>
        <taxon>Bacteria</taxon>
        <taxon>Pseudomonadati</taxon>
        <taxon>Pseudomonadota</taxon>
        <taxon>Betaproteobacteria</taxon>
        <taxon>Nitrosomonadales</taxon>
        <taxon>OM43 clade</taxon>
    </lineage>
</organism>
<dbReference type="EMBL" id="AAUX01000001">
    <property type="protein sequence ID" value="EAV47209.1"/>
    <property type="molecule type" value="Genomic_DNA"/>
</dbReference>
<keyword evidence="5" id="KW-1185">Reference proteome</keyword>
<keyword evidence="4" id="KW-0560">Oxidoreductase</keyword>
<evidence type="ECO:0000256" key="1">
    <source>
        <dbReference type="ARBA" id="ARBA00008571"/>
    </source>
</evidence>
<comment type="caution">
    <text evidence="4">The sequence shown here is derived from an EMBL/GenBank/DDBJ whole genome shotgun (WGS) entry which is preliminary data.</text>
</comment>
<comment type="similarity">
    <text evidence="1">Belongs to the SdhE FAD assembly factor family.</text>
</comment>
<dbReference type="Gene3D" id="1.10.150.250">
    <property type="entry name" value="Flavinator of succinate dehydrogenase"/>
    <property type="match status" value="1"/>
</dbReference>
<dbReference type="AlphaFoldDB" id="A0P6P9"/>
<dbReference type="OrthoDB" id="9180899at2"/>
<evidence type="ECO:0000313" key="4">
    <source>
        <dbReference type="EMBL" id="EAV47209.1"/>
    </source>
</evidence>
<evidence type="ECO:0000256" key="3">
    <source>
        <dbReference type="ARBA" id="ARBA00023186"/>
    </source>
</evidence>
<name>A0P6P9_9PROT</name>
<evidence type="ECO:0000256" key="2">
    <source>
        <dbReference type="ARBA" id="ARBA00019418"/>
    </source>
</evidence>
<keyword evidence="3" id="KW-0143">Chaperone</keyword>
<dbReference type="Pfam" id="PF03937">
    <property type="entry name" value="Sdh5"/>
    <property type="match status" value="1"/>
</dbReference>
<dbReference type="Proteomes" id="UP000054262">
    <property type="component" value="Unassembled WGS sequence"/>
</dbReference>
<dbReference type="SUPFAM" id="SSF109910">
    <property type="entry name" value="YgfY-like"/>
    <property type="match status" value="1"/>
</dbReference>
<dbReference type="InterPro" id="IPR005631">
    <property type="entry name" value="SDH"/>
</dbReference>
<protein>
    <recommendedName>
        <fullName evidence="2">FAD assembly factor SdhE</fullName>
    </recommendedName>
</protein>
<sequence length="88" mass="10189">MTNIDKEIKHRSRRGLLELDLFLSGFINKGSSMMGVDDKKRLLEFLMIDDMTMLDILQKKTNPLAAHKKIVLKIESFNANALQQSRKR</sequence>
<evidence type="ECO:0000313" key="5">
    <source>
        <dbReference type="Proteomes" id="UP000054262"/>
    </source>
</evidence>
<accession>A0P6P9</accession>
<dbReference type="GO" id="GO:0016491">
    <property type="term" value="F:oxidoreductase activity"/>
    <property type="evidence" value="ECO:0007669"/>
    <property type="project" value="UniProtKB-KW"/>
</dbReference>
<dbReference type="InterPro" id="IPR036714">
    <property type="entry name" value="SDH_sf"/>
</dbReference>